<evidence type="ECO:0000313" key="2">
    <source>
        <dbReference type="Proteomes" id="UP000187209"/>
    </source>
</evidence>
<dbReference type="Proteomes" id="UP000187209">
    <property type="component" value="Unassembled WGS sequence"/>
</dbReference>
<dbReference type="AlphaFoldDB" id="A0A1R2CRT9"/>
<dbReference type="EMBL" id="MPUH01000076">
    <property type="protein sequence ID" value="OMJ91693.1"/>
    <property type="molecule type" value="Genomic_DNA"/>
</dbReference>
<organism evidence="1 2">
    <name type="scientific">Stentor coeruleus</name>
    <dbReference type="NCBI Taxonomy" id="5963"/>
    <lineage>
        <taxon>Eukaryota</taxon>
        <taxon>Sar</taxon>
        <taxon>Alveolata</taxon>
        <taxon>Ciliophora</taxon>
        <taxon>Postciliodesmatophora</taxon>
        <taxon>Heterotrichea</taxon>
        <taxon>Heterotrichida</taxon>
        <taxon>Stentoridae</taxon>
        <taxon>Stentor</taxon>
    </lineage>
</organism>
<sequence length="149" mass="17827">MIPAHQLRNITNDMYSNPKNDDFPLKRNYLYKEIQRCLIQNPNIQQEILESIKGFSLQELSLAINFFINFEPLSKMHRRTKAHEYFASLPCYKEFLIFWFEKHFEIMDLDTFCAVFRIRCCNPQTNHSQLCIQKKEAFLQDLGSCFESD</sequence>
<comment type="caution">
    <text evidence="1">The sequence shown here is derived from an EMBL/GenBank/DDBJ whole genome shotgun (WGS) entry which is preliminary data.</text>
</comment>
<name>A0A1R2CRT9_9CILI</name>
<evidence type="ECO:0000313" key="1">
    <source>
        <dbReference type="EMBL" id="OMJ91693.1"/>
    </source>
</evidence>
<accession>A0A1R2CRT9</accession>
<reference evidence="1 2" key="1">
    <citation type="submission" date="2016-11" db="EMBL/GenBank/DDBJ databases">
        <title>The macronuclear genome of Stentor coeruleus: a giant cell with tiny introns.</title>
        <authorList>
            <person name="Slabodnick M."/>
            <person name="Ruby J.G."/>
            <person name="Reiff S.B."/>
            <person name="Swart E.C."/>
            <person name="Gosai S."/>
            <person name="Prabakaran S."/>
            <person name="Witkowska E."/>
            <person name="Larue G.E."/>
            <person name="Fisher S."/>
            <person name="Freeman R.M."/>
            <person name="Gunawardena J."/>
            <person name="Chu W."/>
            <person name="Stover N.A."/>
            <person name="Gregory B.D."/>
            <person name="Nowacki M."/>
            <person name="Derisi J."/>
            <person name="Roy S.W."/>
            <person name="Marshall W.F."/>
            <person name="Sood P."/>
        </authorList>
    </citation>
    <scope>NUCLEOTIDE SEQUENCE [LARGE SCALE GENOMIC DNA]</scope>
    <source>
        <strain evidence="1">WM001</strain>
    </source>
</reference>
<gene>
    <name evidence="1" type="ORF">SteCoe_5722</name>
</gene>
<proteinExistence type="predicted"/>
<protein>
    <submittedName>
        <fullName evidence="1">Uncharacterized protein</fullName>
    </submittedName>
</protein>
<keyword evidence="2" id="KW-1185">Reference proteome</keyword>